<feature type="transmembrane region" description="Helical" evidence="7">
    <location>
        <begin position="433"/>
        <end position="453"/>
    </location>
</feature>
<comment type="subcellular location">
    <subcellularLocation>
        <location evidence="1">Cell membrane</location>
        <topology evidence="1">Multi-pass membrane protein</topology>
    </subcellularLocation>
</comment>
<dbReference type="HOGENOM" id="CLU_026911_5_2_2"/>
<gene>
    <name evidence="8" type="ORF">MSMAC_1864</name>
</gene>
<evidence type="ECO:0000256" key="6">
    <source>
        <dbReference type="ARBA" id="ARBA00023136"/>
    </source>
</evidence>
<keyword evidence="6 7" id="KW-0472">Membrane</keyword>
<dbReference type="Proteomes" id="UP000033071">
    <property type="component" value="Chromosome"/>
</dbReference>
<evidence type="ECO:0000256" key="1">
    <source>
        <dbReference type="ARBA" id="ARBA00004651"/>
    </source>
</evidence>
<evidence type="ECO:0000256" key="5">
    <source>
        <dbReference type="ARBA" id="ARBA00022989"/>
    </source>
</evidence>
<accession>A0A0E3RV38</accession>
<dbReference type="PANTHER" id="PTHR30250">
    <property type="entry name" value="PST FAMILY PREDICTED COLANIC ACID TRANSPORTER"/>
    <property type="match status" value="1"/>
</dbReference>
<reference evidence="8 9" key="1">
    <citation type="submission" date="2014-07" db="EMBL/GenBank/DDBJ databases">
        <title>Methanogenic archaea and the global carbon cycle.</title>
        <authorList>
            <person name="Henriksen J.R."/>
            <person name="Luke J."/>
            <person name="Reinhart S."/>
            <person name="Benedict M.N."/>
            <person name="Youngblut N.D."/>
            <person name="Metcalf M.E."/>
            <person name="Whitaker R.J."/>
            <person name="Metcalf W.W."/>
        </authorList>
    </citation>
    <scope>NUCLEOTIDE SEQUENCE [LARGE SCALE GENOMIC DNA]</scope>
    <source>
        <strain evidence="8 9">C16</strain>
    </source>
</reference>
<feature type="transmembrane region" description="Helical" evidence="7">
    <location>
        <begin position="187"/>
        <end position="207"/>
    </location>
</feature>
<dbReference type="PANTHER" id="PTHR30250:SF10">
    <property type="entry name" value="LIPOPOLYSACCHARIDE BIOSYNTHESIS PROTEIN WZXC"/>
    <property type="match status" value="1"/>
</dbReference>
<dbReference type="PATRIC" id="fig|1434113.4.peg.2334"/>
<feature type="transmembrane region" description="Helical" evidence="7">
    <location>
        <begin position="310"/>
        <end position="332"/>
    </location>
</feature>
<evidence type="ECO:0000313" key="9">
    <source>
        <dbReference type="Proteomes" id="UP000033071"/>
    </source>
</evidence>
<evidence type="ECO:0000256" key="7">
    <source>
        <dbReference type="SAM" id="Phobius"/>
    </source>
</evidence>
<dbReference type="AlphaFoldDB" id="A0A0E3RV38"/>
<feature type="transmembrane region" description="Helical" evidence="7">
    <location>
        <begin position="24"/>
        <end position="46"/>
    </location>
</feature>
<proteinExistence type="inferred from homology"/>
<feature type="transmembrane region" description="Helical" evidence="7">
    <location>
        <begin position="393"/>
        <end position="412"/>
    </location>
</feature>
<keyword evidence="4 7" id="KW-0812">Transmembrane</keyword>
<feature type="transmembrane region" description="Helical" evidence="7">
    <location>
        <begin position="131"/>
        <end position="150"/>
    </location>
</feature>
<keyword evidence="5 7" id="KW-1133">Transmembrane helix</keyword>
<comment type="similarity">
    <text evidence="2">Belongs to the polysaccharide synthase family.</text>
</comment>
<dbReference type="KEGG" id="mmac:MSMAC_1864"/>
<evidence type="ECO:0000256" key="3">
    <source>
        <dbReference type="ARBA" id="ARBA00022475"/>
    </source>
</evidence>
<dbReference type="EMBL" id="CP009514">
    <property type="protein sequence ID" value="AKB71754.1"/>
    <property type="molecule type" value="Genomic_DNA"/>
</dbReference>
<evidence type="ECO:0000256" key="4">
    <source>
        <dbReference type="ARBA" id="ARBA00022692"/>
    </source>
</evidence>
<dbReference type="CDD" id="cd13127">
    <property type="entry name" value="MATE_tuaB_like"/>
    <property type="match status" value="1"/>
</dbReference>
<feature type="transmembrane region" description="Helical" evidence="7">
    <location>
        <begin position="344"/>
        <end position="363"/>
    </location>
</feature>
<feature type="transmembrane region" description="Helical" evidence="7">
    <location>
        <begin position="459"/>
        <end position="481"/>
    </location>
</feature>
<name>A0A0E3RV38_METMZ</name>
<dbReference type="GO" id="GO:0005886">
    <property type="term" value="C:plasma membrane"/>
    <property type="evidence" value="ECO:0007669"/>
    <property type="project" value="UniProtKB-SubCell"/>
</dbReference>
<protein>
    <submittedName>
        <fullName evidence="8">Lipopolysaccharide biosynthesis protein WzxC</fullName>
    </submittedName>
</protein>
<dbReference type="InterPro" id="IPR050833">
    <property type="entry name" value="Poly_Biosynth_Transport"/>
</dbReference>
<evidence type="ECO:0000256" key="2">
    <source>
        <dbReference type="ARBA" id="ARBA00007430"/>
    </source>
</evidence>
<organism evidence="8 9">
    <name type="scientific">Methanosarcina mazei C16</name>
    <dbReference type="NCBI Taxonomy" id="1434113"/>
    <lineage>
        <taxon>Archaea</taxon>
        <taxon>Methanobacteriati</taxon>
        <taxon>Methanobacteriota</taxon>
        <taxon>Stenosarchaea group</taxon>
        <taxon>Methanomicrobia</taxon>
        <taxon>Methanosarcinales</taxon>
        <taxon>Methanosarcinaceae</taxon>
        <taxon>Methanosarcina</taxon>
    </lineage>
</organism>
<sequence length="497" mass="56427">MYQLNIANIFENLKSMRGELPQKMIIGSFWIFLLRIIHQIFGLARLVILSRILTPSDFGIIGIALLTMSTLDTFSQTGFQEALIQKKENIEEYLNSAWTISIIRGFLIFGILYFGASLVSSFFDTPEAESIIKVIGISVIFQAFTNIGVIYFQKELEFRKEFIYQFSGTIFDFIVSILAVFVLKNVWAIVLGLLAGNFVRLLISYFIHPYRPKISTDFSKIKELFRYGKWILSSSIVAFILTEGDDIFAGKVLGVTALGLYQMSYKISNLPATEISKVISQITFPAYSKIQDDLYKLKETYMNILKITSFLSFPIAGMILLFASDITLIFFGEKWAPMIPSMQILAFWGLIRCLVGTITPLFQSIGKPKIVTKLQFIQAIILFAIIYPLTIKFGIVGTSFAVLSSALIMFFIRNQILMNYMKFKFIEYYGAMFVPLVFTVISALTVFILKNILANSANIYLLTFFSCSFIVVYLTLLGVYLKILSFDIRSILKGTRS</sequence>
<feature type="transmembrane region" description="Helical" evidence="7">
    <location>
        <begin position="96"/>
        <end position="119"/>
    </location>
</feature>
<keyword evidence="3" id="KW-1003">Cell membrane</keyword>
<dbReference type="Pfam" id="PF13440">
    <property type="entry name" value="Polysacc_synt_3"/>
    <property type="match status" value="1"/>
</dbReference>
<evidence type="ECO:0000313" key="8">
    <source>
        <dbReference type="EMBL" id="AKB71754.1"/>
    </source>
</evidence>
<feature type="transmembrane region" description="Helical" evidence="7">
    <location>
        <begin position="162"/>
        <end position="181"/>
    </location>
</feature>